<accession>A0A266QAB1</accession>
<evidence type="ECO:0000259" key="2">
    <source>
        <dbReference type="PROSITE" id="PS50887"/>
    </source>
</evidence>
<dbReference type="Gene3D" id="3.30.70.270">
    <property type="match status" value="1"/>
</dbReference>
<organism evidence="3 4">
    <name type="scientific">Cellvibrio mixtus</name>
    <dbReference type="NCBI Taxonomy" id="39650"/>
    <lineage>
        <taxon>Bacteria</taxon>
        <taxon>Pseudomonadati</taxon>
        <taxon>Pseudomonadota</taxon>
        <taxon>Gammaproteobacteria</taxon>
        <taxon>Cellvibrionales</taxon>
        <taxon>Cellvibrionaceae</taxon>
        <taxon>Cellvibrio</taxon>
    </lineage>
</organism>
<keyword evidence="4" id="KW-1185">Reference proteome</keyword>
<reference evidence="4" key="1">
    <citation type="submission" date="2017-05" db="EMBL/GenBank/DDBJ databases">
        <authorList>
            <person name="Barney B.M."/>
        </authorList>
    </citation>
    <scope>NUCLEOTIDE SEQUENCE [LARGE SCALE GENOMIC DNA]</scope>
    <source>
        <strain evidence="4">PSBB022</strain>
    </source>
</reference>
<comment type="caution">
    <text evidence="3">The sequence shown here is derived from an EMBL/GenBank/DDBJ whole genome shotgun (WGS) entry which is preliminary data.</text>
</comment>
<keyword evidence="1" id="KW-0472">Membrane</keyword>
<dbReference type="AlphaFoldDB" id="A0A266QAB1"/>
<dbReference type="Proteomes" id="UP000216101">
    <property type="component" value="Unassembled WGS sequence"/>
</dbReference>
<dbReference type="SUPFAM" id="SSF55073">
    <property type="entry name" value="Nucleotide cyclase"/>
    <property type="match status" value="1"/>
</dbReference>
<evidence type="ECO:0000256" key="1">
    <source>
        <dbReference type="SAM" id="Phobius"/>
    </source>
</evidence>
<dbReference type="NCBIfam" id="TIGR00254">
    <property type="entry name" value="GGDEF"/>
    <property type="match status" value="1"/>
</dbReference>
<protein>
    <recommendedName>
        <fullName evidence="2">GGDEF domain-containing protein</fullName>
    </recommendedName>
</protein>
<keyword evidence="1" id="KW-0812">Transmembrane</keyword>
<dbReference type="CDD" id="cd01949">
    <property type="entry name" value="GGDEF"/>
    <property type="match status" value="1"/>
</dbReference>
<dbReference type="PROSITE" id="PS50887">
    <property type="entry name" value="GGDEF"/>
    <property type="match status" value="1"/>
</dbReference>
<dbReference type="InterPro" id="IPR043128">
    <property type="entry name" value="Rev_trsase/Diguanyl_cyclase"/>
</dbReference>
<proteinExistence type="predicted"/>
<dbReference type="PANTHER" id="PTHR44757:SF2">
    <property type="entry name" value="BIOFILM ARCHITECTURE MAINTENANCE PROTEIN MBAA"/>
    <property type="match status" value="1"/>
</dbReference>
<feature type="domain" description="GGDEF" evidence="2">
    <location>
        <begin position="480"/>
        <end position="611"/>
    </location>
</feature>
<dbReference type="InterPro" id="IPR052155">
    <property type="entry name" value="Biofilm_reg_signaling"/>
</dbReference>
<dbReference type="Pfam" id="PF00990">
    <property type="entry name" value="GGDEF"/>
    <property type="match status" value="1"/>
</dbReference>
<evidence type="ECO:0000313" key="4">
    <source>
        <dbReference type="Proteomes" id="UP000216101"/>
    </source>
</evidence>
<feature type="transmembrane region" description="Helical" evidence="1">
    <location>
        <begin position="12"/>
        <end position="33"/>
    </location>
</feature>
<dbReference type="InterPro" id="IPR000160">
    <property type="entry name" value="GGDEF_dom"/>
</dbReference>
<dbReference type="SMART" id="SM00267">
    <property type="entry name" value="GGDEF"/>
    <property type="match status" value="1"/>
</dbReference>
<name>A0A266QAB1_9GAMM</name>
<dbReference type="PANTHER" id="PTHR44757">
    <property type="entry name" value="DIGUANYLATE CYCLASE DGCP"/>
    <property type="match status" value="1"/>
</dbReference>
<sequence length="613" mass="68361">MTRQVLPRFRHTVQLLVWAVVAVPLLILCIYQLRADYERQVTTNERELVYETERFSFLLTQGLLQLMGDLDRIASDGNVIRSLSMPLFTPISVQKIESYLGSNPSAESVMLIDKEFFPIEVIPTWALTDDIAAYEPYMAQVVSSPSSISDPRPRMFIPPTAPGQPQMLVFIRPILTASSSLAQPFQVDGLLLVNINTEKLMQAVIDTHQGQPGLLRLLSDKQAIFSRGESNPALFRHQAPIMLGLGNQSLQVEFGHTRQGVITQVLMAYRTQAIAVILSIVLMVVLVKKLADKVVRPLQLLDEQRTALQRLVQYSMEVHQTDVLDELGQWSLAVAQTVARQPFGLYLLRNEFFGGCELISDLDESHQQLLRQHHSALNSHTTLLSLIEPHSDLHVFAIGGTGADYQGFLITARTERSQQAEEALMVLCTMLSSALRQHCLNARLHQLAHLDSVTGLPNRHLFNTHYNDKLAAFSASDAATHFGVFVVDVNGLKFVNDHYGHQYGDQMLMAVARALKQAARANDTVARVGGDEFYLLLEQATEAVCAQFVARLTAQCRDLHMLVAGERIAISFSVGFASTDKDSLKNLLILADERMYSAKKQHYRQLAAQPPGD</sequence>
<evidence type="ECO:0000313" key="3">
    <source>
        <dbReference type="EMBL" id="OZY86279.1"/>
    </source>
</evidence>
<gene>
    <name evidence="3" type="ORF">CBP51_04430</name>
</gene>
<dbReference type="InterPro" id="IPR029787">
    <property type="entry name" value="Nucleotide_cyclase"/>
</dbReference>
<keyword evidence="1" id="KW-1133">Transmembrane helix</keyword>
<dbReference type="RefSeq" id="WP_094983986.1">
    <property type="nucleotide sequence ID" value="NZ_NHNI01000001.1"/>
</dbReference>
<dbReference type="EMBL" id="NHNI01000001">
    <property type="protein sequence ID" value="OZY86279.1"/>
    <property type="molecule type" value="Genomic_DNA"/>
</dbReference>